<dbReference type="Gene3D" id="1.10.490.10">
    <property type="entry name" value="Globins"/>
    <property type="match status" value="1"/>
</dbReference>
<comment type="cofactor">
    <cofactor evidence="1">
        <name>heme b</name>
        <dbReference type="ChEBI" id="CHEBI:60344"/>
    </cofactor>
</comment>
<evidence type="ECO:0000256" key="6">
    <source>
        <dbReference type="ARBA" id="ARBA00022857"/>
    </source>
</evidence>
<organism evidence="14 15">
    <name type="scientific">Haloactinopolyspora alba</name>
    <dbReference type="NCBI Taxonomy" id="648780"/>
    <lineage>
        <taxon>Bacteria</taxon>
        <taxon>Bacillati</taxon>
        <taxon>Actinomycetota</taxon>
        <taxon>Actinomycetes</taxon>
        <taxon>Jiangellales</taxon>
        <taxon>Jiangellaceae</taxon>
        <taxon>Haloactinopolyspora</taxon>
    </lineage>
</organism>
<dbReference type="InterPro" id="IPR039261">
    <property type="entry name" value="FNR_nucleotide-bd"/>
</dbReference>
<protein>
    <recommendedName>
        <fullName evidence="4">nitric oxide dioxygenase</fullName>
        <ecNumber evidence="4">1.14.12.17</ecNumber>
    </recommendedName>
</protein>
<accession>A0A2P8E6Y1</accession>
<keyword evidence="5" id="KW-0001">2Fe-2S</keyword>
<dbReference type="Gene3D" id="3.40.50.80">
    <property type="entry name" value="Nucleotide-binding domain of ferredoxin-NADP reductase (FNR) module"/>
    <property type="match status" value="1"/>
</dbReference>
<dbReference type="InterPro" id="IPR000971">
    <property type="entry name" value="Globin"/>
</dbReference>
<evidence type="ECO:0000259" key="13">
    <source>
        <dbReference type="PROSITE" id="PS51384"/>
    </source>
</evidence>
<dbReference type="EC" id="1.14.12.17" evidence="4"/>
<evidence type="ECO:0000256" key="10">
    <source>
        <dbReference type="ARBA" id="ARBA00049433"/>
    </source>
</evidence>
<dbReference type="Pfam" id="PF00970">
    <property type="entry name" value="FAD_binding_6"/>
    <property type="match status" value="1"/>
</dbReference>
<reference evidence="14 15" key="1">
    <citation type="submission" date="2018-03" db="EMBL/GenBank/DDBJ databases">
        <title>Genomic Encyclopedia of Archaeal and Bacterial Type Strains, Phase II (KMG-II): from individual species to whole genera.</title>
        <authorList>
            <person name="Goeker M."/>
        </authorList>
    </citation>
    <scope>NUCLEOTIDE SEQUENCE [LARGE SCALE GENOMIC DNA]</scope>
    <source>
        <strain evidence="14 15">DSM 45211</strain>
    </source>
</reference>
<dbReference type="EMBL" id="PYGE01000004">
    <property type="protein sequence ID" value="PSL05225.1"/>
    <property type="molecule type" value="Genomic_DNA"/>
</dbReference>
<dbReference type="InterPro" id="IPR008333">
    <property type="entry name" value="Cbr1-like_FAD-bd_dom"/>
</dbReference>
<dbReference type="PANTHER" id="PTHR47354:SF5">
    <property type="entry name" value="PROTEIN RFBI"/>
    <property type="match status" value="1"/>
</dbReference>
<evidence type="ECO:0000256" key="3">
    <source>
        <dbReference type="ARBA" id="ARBA00006401"/>
    </source>
</evidence>
<dbReference type="InterPro" id="IPR001433">
    <property type="entry name" value="OxRdtase_FAD/NAD-bd"/>
</dbReference>
<keyword evidence="15" id="KW-1185">Reference proteome</keyword>
<feature type="region of interest" description="Disordered" evidence="11">
    <location>
        <begin position="78"/>
        <end position="104"/>
    </location>
</feature>
<comment type="catalytic activity">
    <reaction evidence="9">
        <text>2 nitric oxide + NADH + 2 O2 = 2 nitrate + NAD(+) + H(+)</text>
        <dbReference type="Rhea" id="RHEA:19469"/>
        <dbReference type="ChEBI" id="CHEBI:15378"/>
        <dbReference type="ChEBI" id="CHEBI:15379"/>
        <dbReference type="ChEBI" id="CHEBI:16480"/>
        <dbReference type="ChEBI" id="CHEBI:17632"/>
        <dbReference type="ChEBI" id="CHEBI:57540"/>
        <dbReference type="ChEBI" id="CHEBI:57945"/>
        <dbReference type="EC" id="1.14.12.17"/>
    </reaction>
</comment>
<dbReference type="GO" id="GO:0019825">
    <property type="term" value="F:oxygen binding"/>
    <property type="evidence" value="ECO:0007669"/>
    <property type="project" value="InterPro"/>
</dbReference>
<evidence type="ECO:0000256" key="8">
    <source>
        <dbReference type="ARBA" id="ARBA00023027"/>
    </source>
</evidence>
<dbReference type="SUPFAM" id="SSF63380">
    <property type="entry name" value="Riboflavin synthase domain-like"/>
    <property type="match status" value="1"/>
</dbReference>
<evidence type="ECO:0000256" key="2">
    <source>
        <dbReference type="ARBA" id="ARBA00001974"/>
    </source>
</evidence>
<evidence type="ECO:0000256" key="9">
    <source>
        <dbReference type="ARBA" id="ARBA00048649"/>
    </source>
</evidence>
<dbReference type="SUPFAM" id="SSF46458">
    <property type="entry name" value="Globin-like"/>
    <property type="match status" value="1"/>
</dbReference>
<dbReference type="SUPFAM" id="SSF52343">
    <property type="entry name" value="Ferredoxin reductase-like, C-terminal NADP-linked domain"/>
    <property type="match status" value="1"/>
</dbReference>
<dbReference type="AlphaFoldDB" id="A0A2P8E6Y1"/>
<dbReference type="InterPro" id="IPR017938">
    <property type="entry name" value="Riboflavin_synthase-like_b-brl"/>
</dbReference>
<comment type="similarity">
    <text evidence="3">In the C-terminal section; belongs to the flavoprotein pyridine nucleotide cytochrome reductase family.</text>
</comment>
<evidence type="ECO:0000313" key="14">
    <source>
        <dbReference type="EMBL" id="PSL05225.1"/>
    </source>
</evidence>
<feature type="domain" description="Globin" evidence="12">
    <location>
        <begin position="103"/>
        <end position="237"/>
    </location>
</feature>
<dbReference type="PRINTS" id="PR00410">
    <property type="entry name" value="PHEHYDRXLASE"/>
</dbReference>
<comment type="caution">
    <text evidence="14">The sequence shown here is derived from an EMBL/GenBank/DDBJ whole genome shotgun (WGS) entry which is preliminary data.</text>
</comment>
<dbReference type="CDD" id="cd19753">
    <property type="entry name" value="Mb-like_oxidoreductase"/>
    <property type="match status" value="1"/>
</dbReference>
<comment type="catalytic activity">
    <reaction evidence="10">
        <text>2 nitric oxide + NADPH + 2 O2 = 2 nitrate + NADP(+) + H(+)</text>
        <dbReference type="Rhea" id="RHEA:19465"/>
        <dbReference type="ChEBI" id="CHEBI:15378"/>
        <dbReference type="ChEBI" id="CHEBI:15379"/>
        <dbReference type="ChEBI" id="CHEBI:16480"/>
        <dbReference type="ChEBI" id="CHEBI:17632"/>
        <dbReference type="ChEBI" id="CHEBI:57783"/>
        <dbReference type="ChEBI" id="CHEBI:58349"/>
        <dbReference type="EC" id="1.14.12.17"/>
    </reaction>
</comment>
<keyword evidence="5" id="KW-0479">Metal-binding</keyword>
<feature type="compositionally biased region" description="Basic and acidic residues" evidence="11">
    <location>
        <begin position="78"/>
        <end position="87"/>
    </location>
</feature>
<keyword evidence="5" id="KW-0408">Iron</keyword>
<evidence type="ECO:0000256" key="1">
    <source>
        <dbReference type="ARBA" id="ARBA00001970"/>
    </source>
</evidence>
<dbReference type="Pfam" id="PF00175">
    <property type="entry name" value="NAD_binding_1"/>
    <property type="match status" value="1"/>
</dbReference>
<dbReference type="Pfam" id="PF00042">
    <property type="entry name" value="Globin"/>
    <property type="match status" value="1"/>
</dbReference>
<evidence type="ECO:0000256" key="11">
    <source>
        <dbReference type="SAM" id="MobiDB-lite"/>
    </source>
</evidence>
<dbReference type="InterPro" id="IPR050415">
    <property type="entry name" value="MRET"/>
</dbReference>
<dbReference type="GO" id="GO:0020037">
    <property type="term" value="F:heme binding"/>
    <property type="evidence" value="ECO:0007669"/>
    <property type="project" value="InterPro"/>
</dbReference>
<comment type="cofactor">
    <cofactor evidence="2">
        <name>FAD</name>
        <dbReference type="ChEBI" id="CHEBI:57692"/>
    </cofactor>
</comment>
<gene>
    <name evidence="14" type="ORF">CLV30_10491</name>
</gene>
<sequence length="475" mass="52357">MWTHSRSSGRRGAKSGRTGGATGDAVIDAAGVEARALDETGAYTEPDEASLLGVDHVPVQAETSADSDHRMAEVHELHGERERDDGHAYTNGAAPAAEAQPRNTTGLDTEALRETLALVGDRIDELGSDFYAQLFALAPETREMFGAGMAVQRSRLLGALVHIVGTADDRDDLVPYLEGLGRDHRKFGVIDQHYAPVGSALILALRNMLGIQWTPRHEQAWIQAYDWIATTMSGAAQRDAVIAPPWWDAEVVYHRRVLDDLAVIQVRPHTDYPYRPGQYAYLTTPRRPKIWRAYSMASAPRDDGLLEFHVRTVGAGWVSSALVWRTEPGDVLHVGAPQGHDIASPRSESDLLCITGGTGIAPILATLQELEQRQDGRRVHVFYAGRDRDSLYALPHLESIGVRYRRLTVVPVVSPEGPTDRSPHLMGNIVSAYGDWRRHRVYVAGPSSMVSTSIERLREQGVAEDQIVFDDYGLW</sequence>
<dbReference type="GO" id="GO:0008941">
    <property type="term" value="F:nitric oxide dioxygenase NAD(P)H activity"/>
    <property type="evidence" value="ECO:0007669"/>
    <property type="project" value="UniProtKB-EC"/>
</dbReference>
<dbReference type="Gene3D" id="2.40.30.10">
    <property type="entry name" value="Translation factors"/>
    <property type="match status" value="1"/>
</dbReference>
<feature type="region of interest" description="Disordered" evidence="11">
    <location>
        <begin position="1"/>
        <end position="25"/>
    </location>
</feature>
<keyword evidence="8" id="KW-0520">NAD</keyword>
<evidence type="ECO:0000313" key="15">
    <source>
        <dbReference type="Proteomes" id="UP000243528"/>
    </source>
</evidence>
<dbReference type="InterPro" id="IPR012292">
    <property type="entry name" value="Globin/Proto"/>
</dbReference>
<feature type="domain" description="FAD-binding FR-type" evidence="13">
    <location>
        <begin position="244"/>
        <end position="344"/>
    </location>
</feature>
<dbReference type="PANTHER" id="PTHR47354">
    <property type="entry name" value="NADH OXIDOREDUCTASE HCR"/>
    <property type="match status" value="1"/>
</dbReference>
<evidence type="ECO:0000256" key="5">
    <source>
        <dbReference type="ARBA" id="ARBA00022714"/>
    </source>
</evidence>
<keyword evidence="6" id="KW-0521">NADP</keyword>
<dbReference type="InterPro" id="IPR009050">
    <property type="entry name" value="Globin-like_sf"/>
</dbReference>
<dbReference type="PROSITE" id="PS51384">
    <property type="entry name" value="FAD_FR"/>
    <property type="match status" value="1"/>
</dbReference>
<dbReference type="InterPro" id="IPR017927">
    <property type="entry name" value="FAD-bd_FR_type"/>
</dbReference>
<evidence type="ECO:0000256" key="4">
    <source>
        <dbReference type="ARBA" id="ARBA00012229"/>
    </source>
</evidence>
<proteinExistence type="inferred from homology"/>
<evidence type="ECO:0000259" key="12">
    <source>
        <dbReference type="PROSITE" id="PS01033"/>
    </source>
</evidence>
<name>A0A2P8E6Y1_9ACTN</name>
<keyword evidence="7" id="KW-0411">Iron-sulfur</keyword>
<dbReference type="GO" id="GO:0051537">
    <property type="term" value="F:2 iron, 2 sulfur cluster binding"/>
    <property type="evidence" value="ECO:0007669"/>
    <property type="project" value="UniProtKB-KW"/>
</dbReference>
<evidence type="ECO:0000256" key="7">
    <source>
        <dbReference type="ARBA" id="ARBA00023014"/>
    </source>
</evidence>
<dbReference type="PROSITE" id="PS01033">
    <property type="entry name" value="GLOBIN"/>
    <property type="match status" value="1"/>
</dbReference>
<dbReference type="Proteomes" id="UP000243528">
    <property type="component" value="Unassembled WGS sequence"/>
</dbReference>
<dbReference type="CDD" id="cd06187">
    <property type="entry name" value="O2ase_reductase_like"/>
    <property type="match status" value="1"/>
</dbReference>